<accession>A0A6G1FT81</accession>
<keyword evidence="1" id="KW-0812">Transmembrane</keyword>
<dbReference type="Proteomes" id="UP000504638">
    <property type="component" value="Unplaced"/>
</dbReference>
<proteinExistence type="predicted"/>
<evidence type="ECO:0000313" key="4">
    <source>
        <dbReference type="RefSeq" id="XP_033530523.1"/>
    </source>
</evidence>
<reference evidence="2 4" key="1">
    <citation type="submission" date="2020-01" db="EMBL/GenBank/DDBJ databases">
        <authorList>
            <consortium name="DOE Joint Genome Institute"/>
            <person name="Haridas S."/>
            <person name="Albert R."/>
            <person name="Binder M."/>
            <person name="Bloem J."/>
            <person name="Labutti K."/>
            <person name="Salamov A."/>
            <person name="Andreopoulos B."/>
            <person name="Baker S.E."/>
            <person name="Barry K."/>
            <person name="Bills G."/>
            <person name="Bluhm B.H."/>
            <person name="Cannon C."/>
            <person name="Castanera R."/>
            <person name="Culley D.E."/>
            <person name="Daum C."/>
            <person name="Ezra D."/>
            <person name="Gonzalez J.B."/>
            <person name="Henrissat B."/>
            <person name="Kuo A."/>
            <person name="Liang C."/>
            <person name="Lipzen A."/>
            <person name="Lutzoni F."/>
            <person name="Magnuson J."/>
            <person name="Mondo S."/>
            <person name="Nolan M."/>
            <person name="Ohm R."/>
            <person name="Pangilinan J."/>
            <person name="Park H.-J."/>
            <person name="Ramirez L."/>
            <person name="Alfaro M."/>
            <person name="Sun H."/>
            <person name="Tritt A."/>
            <person name="Yoshinaga Y."/>
            <person name="Zwiers L.-H."/>
            <person name="Turgeon B.G."/>
            <person name="Goodwin S.B."/>
            <person name="Spatafora J.W."/>
            <person name="Crous P.W."/>
            <person name="Grigoriev I.V."/>
        </authorList>
    </citation>
    <scope>NUCLEOTIDE SEQUENCE</scope>
    <source>
        <strain evidence="2 4">CBS 781.70</strain>
    </source>
</reference>
<keyword evidence="3" id="KW-1185">Reference proteome</keyword>
<feature type="transmembrane region" description="Helical" evidence="1">
    <location>
        <begin position="20"/>
        <end position="41"/>
    </location>
</feature>
<protein>
    <submittedName>
        <fullName evidence="2 4">Uncharacterized protein</fullName>
    </submittedName>
</protein>
<evidence type="ECO:0000313" key="2">
    <source>
        <dbReference type="EMBL" id="KAF1808892.1"/>
    </source>
</evidence>
<dbReference type="AlphaFoldDB" id="A0A6G1FT81"/>
<organism evidence="2">
    <name type="scientific">Eremomyces bilateralis CBS 781.70</name>
    <dbReference type="NCBI Taxonomy" id="1392243"/>
    <lineage>
        <taxon>Eukaryota</taxon>
        <taxon>Fungi</taxon>
        <taxon>Dikarya</taxon>
        <taxon>Ascomycota</taxon>
        <taxon>Pezizomycotina</taxon>
        <taxon>Dothideomycetes</taxon>
        <taxon>Dothideomycetes incertae sedis</taxon>
        <taxon>Eremomycetales</taxon>
        <taxon>Eremomycetaceae</taxon>
        <taxon>Eremomyces</taxon>
    </lineage>
</organism>
<name>A0A6G1FT81_9PEZI</name>
<evidence type="ECO:0000313" key="3">
    <source>
        <dbReference type="Proteomes" id="UP000504638"/>
    </source>
</evidence>
<evidence type="ECO:0000256" key="1">
    <source>
        <dbReference type="SAM" id="Phobius"/>
    </source>
</evidence>
<feature type="non-terminal residue" evidence="2">
    <location>
        <position position="1"/>
    </location>
</feature>
<dbReference type="EMBL" id="ML975178">
    <property type="protein sequence ID" value="KAF1808892.1"/>
    <property type="molecule type" value="Genomic_DNA"/>
</dbReference>
<dbReference type="RefSeq" id="XP_033530523.1">
    <property type="nucleotide sequence ID" value="XM_033680274.1"/>
</dbReference>
<reference evidence="4" key="2">
    <citation type="submission" date="2020-04" db="EMBL/GenBank/DDBJ databases">
        <authorList>
            <consortium name="NCBI Genome Project"/>
        </authorList>
    </citation>
    <scope>NUCLEOTIDE SEQUENCE</scope>
    <source>
        <strain evidence="4">CBS 781.70</strain>
    </source>
</reference>
<sequence>MIDWKGGTRNAGGRSSRTVALLVINPTIVSMIDLVIVPNWMEMEVGIRLLSFAHGGVNQLDYEKRCRVSSR</sequence>
<dbReference type="GeneID" id="54420844"/>
<gene>
    <name evidence="2 4" type="ORF">P152DRAFT_462122</name>
</gene>
<reference evidence="4" key="3">
    <citation type="submission" date="2025-04" db="UniProtKB">
        <authorList>
            <consortium name="RefSeq"/>
        </authorList>
    </citation>
    <scope>IDENTIFICATION</scope>
    <source>
        <strain evidence="4">CBS 781.70</strain>
    </source>
</reference>
<keyword evidence="1" id="KW-0472">Membrane</keyword>
<keyword evidence="1" id="KW-1133">Transmembrane helix</keyword>